<comment type="caution">
    <text evidence="2">The sequence shown here is derived from an EMBL/GenBank/DDBJ whole genome shotgun (WGS) entry which is preliminary data.</text>
</comment>
<feature type="compositionally biased region" description="Low complexity" evidence="1">
    <location>
        <begin position="334"/>
        <end position="345"/>
    </location>
</feature>
<evidence type="ECO:0008006" key="4">
    <source>
        <dbReference type="Google" id="ProtNLM"/>
    </source>
</evidence>
<proteinExistence type="predicted"/>
<dbReference type="SUPFAM" id="SSF81383">
    <property type="entry name" value="F-box domain"/>
    <property type="match status" value="1"/>
</dbReference>
<dbReference type="EMBL" id="JAAAIN010000967">
    <property type="protein sequence ID" value="KAG0308868.1"/>
    <property type="molecule type" value="Genomic_DNA"/>
</dbReference>
<dbReference type="Gene3D" id="3.80.10.10">
    <property type="entry name" value="Ribonuclease Inhibitor"/>
    <property type="match status" value="2"/>
</dbReference>
<dbReference type="AlphaFoldDB" id="A0A9P6QZC2"/>
<dbReference type="Proteomes" id="UP000823405">
    <property type="component" value="Unassembled WGS sequence"/>
</dbReference>
<gene>
    <name evidence="2" type="ORF">BGZ97_013227</name>
</gene>
<evidence type="ECO:0000256" key="1">
    <source>
        <dbReference type="SAM" id="MobiDB-lite"/>
    </source>
</evidence>
<dbReference type="InterPro" id="IPR036047">
    <property type="entry name" value="F-box-like_dom_sf"/>
</dbReference>
<keyword evidence="3" id="KW-1185">Reference proteome</keyword>
<protein>
    <recommendedName>
        <fullName evidence="4">F-box domain-containing protein</fullName>
    </recommendedName>
</protein>
<sequence length="551" mass="62662">MSSPQEGQSSTSAGRLPAELIVTIGYLLDGHSLVASLRVCHHWHNALIHVVWHSITKTQWQHPTFPIQQPTGGRRSLSEKDPFIGQLPPTLFHVRQLEWVCNTTEVGDRFSYSGYRQNPLTTATLARVLDSTPNLVSLSLQVWVVMPDLAFVRTLQQLRRLRRLSYDILANTTFPIEELFSLFCRLDELVVPSRVWIKTRADEQDDIGSASPPTSGDPWKLKKLDIARGNLPLLQYCSDRTLRELVIRREYMIGNPFETPDSFLPILRFSHLGSIRLAIESSPGQQEDVVLVLSSLKHARELVLDVFAIHDLDFLNSPPLTLASARQQSLIPEQWMQQQQQGHSQGDTADDGEGVDDGLMILPHLEHLTIHFINPLITHVRMTTFRRLVMTRPRLKTFVVTNHDVDPDILFAKSRIRAEWDGWVCKDLETLSLCFPKGLYSKTVLGRDYTWRSIYQQIGRLTKLKSLSLRCVGLQRTVDAGFKQLAGATCLQELTMIDVRYLKWTEEEVELLLPLVPKLKTFSLGPLQDADFLSVATWLAESGRSDVRLVR</sequence>
<dbReference type="SUPFAM" id="SSF52047">
    <property type="entry name" value="RNI-like"/>
    <property type="match status" value="1"/>
</dbReference>
<accession>A0A9P6QZC2</accession>
<evidence type="ECO:0000313" key="3">
    <source>
        <dbReference type="Proteomes" id="UP000823405"/>
    </source>
</evidence>
<dbReference type="InterPro" id="IPR032675">
    <property type="entry name" value="LRR_dom_sf"/>
</dbReference>
<organism evidence="2 3">
    <name type="scientific">Linnemannia gamsii</name>
    <dbReference type="NCBI Taxonomy" id="64522"/>
    <lineage>
        <taxon>Eukaryota</taxon>
        <taxon>Fungi</taxon>
        <taxon>Fungi incertae sedis</taxon>
        <taxon>Mucoromycota</taxon>
        <taxon>Mortierellomycotina</taxon>
        <taxon>Mortierellomycetes</taxon>
        <taxon>Mortierellales</taxon>
        <taxon>Mortierellaceae</taxon>
        <taxon>Linnemannia</taxon>
    </lineage>
</organism>
<dbReference type="CDD" id="cd09917">
    <property type="entry name" value="F-box_SF"/>
    <property type="match status" value="1"/>
</dbReference>
<reference evidence="2" key="1">
    <citation type="journal article" date="2020" name="Fungal Divers.">
        <title>Resolving the Mortierellaceae phylogeny through synthesis of multi-gene phylogenetics and phylogenomics.</title>
        <authorList>
            <person name="Vandepol N."/>
            <person name="Liber J."/>
            <person name="Desiro A."/>
            <person name="Na H."/>
            <person name="Kennedy M."/>
            <person name="Barry K."/>
            <person name="Grigoriev I.V."/>
            <person name="Miller A.N."/>
            <person name="O'Donnell K."/>
            <person name="Stajich J.E."/>
            <person name="Bonito G."/>
        </authorList>
    </citation>
    <scope>NUCLEOTIDE SEQUENCE</scope>
    <source>
        <strain evidence="2">NVP60</strain>
    </source>
</reference>
<feature type="region of interest" description="Disordered" evidence="1">
    <location>
        <begin position="333"/>
        <end position="353"/>
    </location>
</feature>
<dbReference type="OrthoDB" id="2418122at2759"/>
<evidence type="ECO:0000313" key="2">
    <source>
        <dbReference type="EMBL" id="KAG0308868.1"/>
    </source>
</evidence>
<name>A0A9P6QZC2_9FUNG</name>